<dbReference type="AlphaFoldDB" id="A0A9Q1AXG5"/>
<keyword evidence="1" id="KW-0472">Membrane</keyword>
<dbReference type="SUPFAM" id="SSF81321">
    <property type="entry name" value="Family A G protein-coupled receptor-like"/>
    <property type="match status" value="1"/>
</dbReference>
<reference evidence="2" key="1">
    <citation type="journal article" date="2023" name="DNA Res.">
        <title>Chromosome-level genome assembly of Phrynocephalus forsythii using third-generation DNA sequencing and Hi-C analysis.</title>
        <authorList>
            <person name="Qi Y."/>
            <person name="Zhao W."/>
            <person name="Zhao Y."/>
            <person name="Niu C."/>
            <person name="Cao S."/>
            <person name="Zhang Y."/>
        </authorList>
    </citation>
    <scope>NUCLEOTIDE SEQUENCE</scope>
    <source>
        <tissue evidence="2">Muscle</tissue>
    </source>
</reference>
<keyword evidence="3" id="KW-1185">Reference proteome</keyword>
<evidence type="ECO:0000313" key="3">
    <source>
        <dbReference type="Proteomes" id="UP001142489"/>
    </source>
</evidence>
<proteinExistence type="predicted"/>
<organism evidence="2 3">
    <name type="scientific">Phrynocephalus forsythii</name>
    <dbReference type="NCBI Taxonomy" id="171643"/>
    <lineage>
        <taxon>Eukaryota</taxon>
        <taxon>Metazoa</taxon>
        <taxon>Chordata</taxon>
        <taxon>Craniata</taxon>
        <taxon>Vertebrata</taxon>
        <taxon>Euteleostomi</taxon>
        <taxon>Lepidosauria</taxon>
        <taxon>Squamata</taxon>
        <taxon>Bifurcata</taxon>
        <taxon>Unidentata</taxon>
        <taxon>Episquamata</taxon>
        <taxon>Toxicofera</taxon>
        <taxon>Iguania</taxon>
        <taxon>Acrodonta</taxon>
        <taxon>Agamidae</taxon>
        <taxon>Agaminae</taxon>
        <taxon>Phrynocephalus</taxon>
    </lineage>
</organism>
<evidence type="ECO:0000256" key="1">
    <source>
        <dbReference type="SAM" id="Phobius"/>
    </source>
</evidence>
<dbReference type="OrthoDB" id="9975554at2759"/>
<feature type="transmembrane region" description="Helical" evidence="1">
    <location>
        <begin position="32"/>
        <end position="50"/>
    </location>
</feature>
<accession>A0A9Q1AXG5</accession>
<evidence type="ECO:0000313" key="2">
    <source>
        <dbReference type="EMBL" id="KAJ7317551.1"/>
    </source>
</evidence>
<keyword evidence="1" id="KW-1133">Transmembrane helix</keyword>
<keyword evidence="1" id="KW-0812">Transmembrane</keyword>
<protein>
    <submittedName>
        <fullName evidence="2">Uncharacterized protein</fullName>
    </submittedName>
</protein>
<comment type="caution">
    <text evidence="2">The sequence shown here is derived from an EMBL/GenBank/DDBJ whole genome shotgun (WGS) entry which is preliminary data.</text>
</comment>
<sequence>MAPTLQLWGYSTEPLFSHTFGPRAHTPHQCGMMAYVFYTVIIPMLNLVIYSHRNMEVKWEVRQRFSNQKYPTCCF</sequence>
<dbReference type="EMBL" id="JAPFRF010000011">
    <property type="protein sequence ID" value="KAJ7317551.1"/>
    <property type="molecule type" value="Genomic_DNA"/>
</dbReference>
<name>A0A9Q1AXG5_9SAUR</name>
<gene>
    <name evidence="2" type="ORF">JRQ81_003713</name>
</gene>
<dbReference type="Proteomes" id="UP001142489">
    <property type="component" value="Unassembled WGS sequence"/>
</dbReference>